<accession>A0A3R8Z9W0</accession>
<name>A0A3R8Z9W0_ENTCL</name>
<sequence length="65" mass="7096">MTFPIMLMDAYISINMNSGREESGQRRRRCRPAPFPAGELPFPEVQACGRVGKEKGATGEPATPS</sequence>
<proteinExistence type="predicted"/>
<dbReference type="Proteomes" id="UP000275321">
    <property type="component" value="Unassembled WGS sequence"/>
</dbReference>
<dbReference type="AlphaFoldDB" id="A0A3R8Z9W0"/>
<evidence type="ECO:0000313" key="2">
    <source>
        <dbReference type="Proteomes" id="UP000275321"/>
    </source>
</evidence>
<organism evidence="1 2">
    <name type="scientific">Enterobacter cloacae</name>
    <dbReference type="NCBI Taxonomy" id="550"/>
    <lineage>
        <taxon>Bacteria</taxon>
        <taxon>Pseudomonadati</taxon>
        <taxon>Pseudomonadota</taxon>
        <taxon>Gammaproteobacteria</taxon>
        <taxon>Enterobacterales</taxon>
        <taxon>Enterobacteriaceae</taxon>
        <taxon>Enterobacter</taxon>
        <taxon>Enterobacter cloacae complex</taxon>
    </lineage>
</organism>
<dbReference type="EMBL" id="RHWT01000079">
    <property type="protein sequence ID" value="RSB23099.1"/>
    <property type="molecule type" value="Genomic_DNA"/>
</dbReference>
<gene>
    <name evidence="1" type="ORF">EGK68_25445</name>
</gene>
<evidence type="ECO:0000313" key="1">
    <source>
        <dbReference type="EMBL" id="RSB23099.1"/>
    </source>
</evidence>
<comment type="caution">
    <text evidence="1">The sequence shown here is derived from an EMBL/GenBank/DDBJ whole genome shotgun (WGS) entry which is preliminary data.</text>
</comment>
<reference evidence="1 2" key="1">
    <citation type="submission" date="2018-10" db="EMBL/GenBank/DDBJ databases">
        <title>Transmission dynamics of multidrug resistant bacteria on intensive care unit surfaces.</title>
        <authorList>
            <person name="D'Souza A.W."/>
            <person name="Potter R.F."/>
            <person name="Wallace M."/>
            <person name="Shupe A."/>
            <person name="Patel S."/>
            <person name="Sun S."/>
            <person name="Gul D."/>
            <person name="Kwon J.H."/>
            <person name="Andleeb S."/>
            <person name="Burnham C.-A.D."/>
            <person name="Dantas G."/>
        </authorList>
    </citation>
    <scope>NUCLEOTIDE SEQUENCE [LARGE SCALE GENOMIC DNA]</scope>
    <source>
        <strain evidence="1 2">EC_073</strain>
    </source>
</reference>
<protein>
    <submittedName>
        <fullName evidence="1">Uncharacterized protein</fullName>
    </submittedName>
</protein>